<protein>
    <submittedName>
        <fullName evidence="3">Uncharacterized protein DUF4111</fullName>
    </submittedName>
</protein>
<evidence type="ECO:0000259" key="2">
    <source>
        <dbReference type="Pfam" id="PF13427"/>
    </source>
</evidence>
<evidence type="ECO:0000313" key="4">
    <source>
        <dbReference type="Proteomes" id="UP000252415"/>
    </source>
</evidence>
<keyword evidence="1" id="KW-0808">Transferase</keyword>
<name>A0A368WBC5_9BACL</name>
<evidence type="ECO:0000313" key="3">
    <source>
        <dbReference type="EMBL" id="RCW52028.1"/>
    </source>
</evidence>
<reference evidence="3 4" key="1">
    <citation type="submission" date="2018-07" db="EMBL/GenBank/DDBJ databases">
        <title>Genomic Encyclopedia of Type Strains, Phase III (KMG-III): the genomes of soil and plant-associated and newly described type strains.</title>
        <authorList>
            <person name="Whitman W."/>
        </authorList>
    </citation>
    <scope>NUCLEOTIDE SEQUENCE [LARGE SCALE GENOMIC DNA]</scope>
    <source>
        <strain evidence="3 4">CECT 7506</strain>
    </source>
</reference>
<gene>
    <name evidence="3" type="ORF">DFP97_101374</name>
</gene>
<keyword evidence="4" id="KW-1185">Reference proteome</keyword>
<dbReference type="InterPro" id="IPR043519">
    <property type="entry name" value="NT_sf"/>
</dbReference>
<proteinExistence type="predicted"/>
<dbReference type="Pfam" id="PF13427">
    <property type="entry name" value="AadA_C"/>
    <property type="match status" value="1"/>
</dbReference>
<sequence>MKPTSYPDINRLLQSLFTEIQEVLGDKLVGFYIYGSLAWGDFDDDISDIDLLAAVSSGINEDELQSLEKMHAGFAERNKEWDNRIEVQYYSTEALKTFKIKSSKMAVISPGEPLHIVEAGIQWLPNWYFVQEYGITLFGPAPNTFIAPISKEEFVKAIKEQALGWREYVKKTIHSRPYQGYAILTMCRAIYTLKHGEQVSKIKAAQWFKKEIPEYAWLIDNALKWREDYRNENIKHEETYIETAKFVHFVVDRISNRPY</sequence>
<dbReference type="RefSeq" id="WP_181873313.1">
    <property type="nucleotide sequence ID" value="NZ_QPJD01000001.1"/>
</dbReference>
<dbReference type="Gene3D" id="3.30.460.10">
    <property type="entry name" value="Beta Polymerase, domain 2"/>
    <property type="match status" value="1"/>
</dbReference>
<dbReference type="Proteomes" id="UP000252415">
    <property type="component" value="Unassembled WGS sequence"/>
</dbReference>
<dbReference type="InterPro" id="IPR025184">
    <property type="entry name" value="AadA_C"/>
</dbReference>
<dbReference type="SUPFAM" id="SSF81301">
    <property type="entry name" value="Nucleotidyltransferase"/>
    <property type="match status" value="1"/>
</dbReference>
<dbReference type="GO" id="GO:0016740">
    <property type="term" value="F:transferase activity"/>
    <property type="evidence" value="ECO:0007669"/>
    <property type="project" value="UniProtKB-KW"/>
</dbReference>
<accession>A0A368WBC5</accession>
<dbReference type="EMBL" id="QPJD01000001">
    <property type="protein sequence ID" value="RCW52028.1"/>
    <property type="molecule type" value="Genomic_DNA"/>
</dbReference>
<feature type="domain" description="Adenylyltransferase AadA C-terminal" evidence="2">
    <location>
        <begin position="146"/>
        <end position="250"/>
    </location>
</feature>
<comment type="caution">
    <text evidence="3">The sequence shown here is derived from an EMBL/GenBank/DDBJ whole genome shotgun (WGS) entry which is preliminary data.</text>
</comment>
<dbReference type="AlphaFoldDB" id="A0A368WBC5"/>
<organism evidence="3 4">
    <name type="scientific">Paenibacillus prosopidis</name>
    <dbReference type="NCBI Taxonomy" id="630520"/>
    <lineage>
        <taxon>Bacteria</taxon>
        <taxon>Bacillati</taxon>
        <taxon>Bacillota</taxon>
        <taxon>Bacilli</taxon>
        <taxon>Bacillales</taxon>
        <taxon>Paenibacillaceae</taxon>
        <taxon>Paenibacillus</taxon>
    </lineage>
</organism>
<evidence type="ECO:0000256" key="1">
    <source>
        <dbReference type="ARBA" id="ARBA00022679"/>
    </source>
</evidence>